<feature type="repeat" description="ANK" evidence="3">
    <location>
        <begin position="60"/>
        <end position="92"/>
    </location>
</feature>
<evidence type="ECO:0000313" key="5">
    <source>
        <dbReference type="Proteomes" id="UP001633002"/>
    </source>
</evidence>
<organism evidence="4 5">
    <name type="scientific">Riccia sorocarpa</name>
    <dbReference type="NCBI Taxonomy" id="122646"/>
    <lineage>
        <taxon>Eukaryota</taxon>
        <taxon>Viridiplantae</taxon>
        <taxon>Streptophyta</taxon>
        <taxon>Embryophyta</taxon>
        <taxon>Marchantiophyta</taxon>
        <taxon>Marchantiopsida</taxon>
        <taxon>Marchantiidae</taxon>
        <taxon>Marchantiales</taxon>
        <taxon>Ricciaceae</taxon>
        <taxon>Riccia</taxon>
    </lineage>
</organism>
<dbReference type="InterPro" id="IPR036770">
    <property type="entry name" value="Ankyrin_rpt-contain_sf"/>
</dbReference>
<dbReference type="InterPro" id="IPR002110">
    <property type="entry name" value="Ankyrin_rpt"/>
</dbReference>
<dbReference type="SMART" id="SM00248">
    <property type="entry name" value="ANK"/>
    <property type="match status" value="4"/>
</dbReference>
<sequence length="158" mass="17050">MKKNCGCSSGGGVKSWPVAESLSEMDFQRSLAAAAQVEDLERMQKLLDKGANVNGDDTDSGYAPLHYAARQGHVKACRLLLQHGASVDRPTKAGKATSLHRAAYAGNAEVVKLLLHYGADPMAQDSDGYTPISKARMQGHEHIVRLLTSKSDSEEERN</sequence>
<dbReference type="Pfam" id="PF12796">
    <property type="entry name" value="Ank_2"/>
    <property type="match status" value="1"/>
</dbReference>
<reference evidence="4 5" key="1">
    <citation type="submission" date="2024-09" db="EMBL/GenBank/DDBJ databases">
        <title>Chromosome-scale assembly of Riccia sorocarpa.</title>
        <authorList>
            <person name="Paukszto L."/>
        </authorList>
    </citation>
    <scope>NUCLEOTIDE SEQUENCE [LARGE SCALE GENOMIC DNA]</scope>
    <source>
        <strain evidence="4">LP-2024</strain>
        <tissue evidence="4">Aerial parts of the thallus</tissue>
    </source>
</reference>
<dbReference type="PROSITE" id="PS50297">
    <property type="entry name" value="ANK_REP_REGION"/>
    <property type="match status" value="2"/>
</dbReference>
<keyword evidence="2 3" id="KW-0040">ANK repeat</keyword>
<dbReference type="PANTHER" id="PTHR24171:SF9">
    <property type="entry name" value="ANKYRIN REPEAT DOMAIN-CONTAINING PROTEIN 39"/>
    <property type="match status" value="1"/>
</dbReference>
<evidence type="ECO:0000256" key="2">
    <source>
        <dbReference type="ARBA" id="ARBA00023043"/>
    </source>
</evidence>
<evidence type="ECO:0000256" key="1">
    <source>
        <dbReference type="ARBA" id="ARBA00022737"/>
    </source>
</evidence>
<comment type="caution">
    <text evidence="4">The sequence shown here is derived from an EMBL/GenBank/DDBJ whole genome shotgun (WGS) entry which is preliminary data.</text>
</comment>
<evidence type="ECO:0008006" key="6">
    <source>
        <dbReference type="Google" id="ProtNLM"/>
    </source>
</evidence>
<keyword evidence="5" id="KW-1185">Reference proteome</keyword>
<proteinExistence type="predicted"/>
<dbReference type="PRINTS" id="PR01415">
    <property type="entry name" value="ANKYRIN"/>
</dbReference>
<gene>
    <name evidence="4" type="ORF">R1sor_012378</name>
</gene>
<accession>A0ABD3I6B1</accession>
<dbReference type="EMBL" id="JBJQOH010000002">
    <property type="protein sequence ID" value="KAL3698302.1"/>
    <property type="molecule type" value="Genomic_DNA"/>
</dbReference>
<evidence type="ECO:0000256" key="3">
    <source>
        <dbReference type="PROSITE-ProRule" id="PRU00023"/>
    </source>
</evidence>
<evidence type="ECO:0000313" key="4">
    <source>
        <dbReference type="EMBL" id="KAL3698302.1"/>
    </source>
</evidence>
<keyword evidence="1" id="KW-0677">Repeat</keyword>
<dbReference type="SUPFAM" id="SSF48403">
    <property type="entry name" value="Ankyrin repeat"/>
    <property type="match status" value="1"/>
</dbReference>
<dbReference type="Proteomes" id="UP001633002">
    <property type="component" value="Unassembled WGS sequence"/>
</dbReference>
<protein>
    <recommendedName>
        <fullName evidence="6">Ankyrin repeat domain-containing protein 39</fullName>
    </recommendedName>
</protein>
<dbReference type="PROSITE" id="PS50088">
    <property type="entry name" value="ANK_REPEAT"/>
    <property type="match status" value="2"/>
</dbReference>
<feature type="repeat" description="ANK" evidence="3">
    <location>
        <begin position="94"/>
        <end position="126"/>
    </location>
</feature>
<name>A0ABD3I6B1_9MARC</name>
<dbReference type="Gene3D" id="1.25.40.20">
    <property type="entry name" value="Ankyrin repeat-containing domain"/>
    <property type="match status" value="1"/>
</dbReference>
<dbReference type="AlphaFoldDB" id="A0ABD3I6B1"/>
<dbReference type="PANTHER" id="PTHR24171">
    <property type="entry name" value="ANKYRIN REPEAT DOMAIN-CONTAINING PROTEIN 39-RELATED"/>
    <property type="match status" value="1"/>
</dbReference>